<dbReference type="PANTHER" id="PTHR10370">
    <property type="entry name" value="ERYTHROPOIETIN"/>
    <property type="match status" value="1"/>
</dbReference>
<organism evidence="9 10">
    <name type="scientific">Phrynosoma platyrhinos</name>
    <name type="common">Desert horned lizard</name>
    <dbReference type="NCBI Taxonomy" id="52577"/>
    <lineage>
        <taxon>Eukaryota</taxon>
        <taxon>Metazoa</taxon>
        <taxon>Chordata</taxon>
        <taxon>Craniata</taxon>
        <taxon>Vertebrata</taxon>
        <taxon>Euteleostomi</taxon>
        <taxon>Lepidosauria</taxon>
        <taxon>Squamata</taxon>
        <taxon>Bifurcata</taxon>
        <taxon>Unidentata</taxon>
        <taxon>Episquamata</taxon>
        <taxon>Toxicofera</taxon>
        <taxon>Iguania</taxon>
        <taxon>Phrynosomatidae</taxon>
        <taxon>Phrynosomatinae</taxon>
        <taxon>Phrynosoma</taxon>
    </lineage>
</organism>
<dbReference type="Pfam" id="PF00758">
    <property type="entry name" value="EPO_TPO"/>
    <property type="match status" value="1"/>
</dbReference>
<dbReference type="PRINTS" id="PR00272">
    <property type="entry name" value="ERYTHROPTN"/>
</dbReference>
<accession>A0ABQ7T9D4</accession>
<name>A0ABQ7T9D4_PHRPL</name>
<keyword evidence="5" id="KW-0372">Hormone</keyword>
<gene>
    <name evidence="9" type="ORF">JD844_000748</name>
</gene>
<comment type="subcellular location">
    <subcellularLocation>
        <location evidence="1">Secreted</location>
    </subcellularLocation>
</comment>
<comment type="similarity">
    <text evidence="2">Belongs to the EPO/TPO family.</text>
</comment>
<dbReference type="InterPro" id="IPR003013">
    <property type="entry name" value="Erythroptn"/>
</dbReference>
<dbReference type="InterPro" id="IPR009079">
    <property type="entry name" value="4_helix_cytokine-like_core"/>
</dbReference>
<comment type="caution">
    <text evidence="9">The sequence shown here is derived from an EMBL/GenBank/DDBJ whole genome shotgun (WGS) entry which is preliminary data.</text>
</comment>
<protein>
    <recommendedName>
        <fullName evidence="3">Erythropoietin</fullName>
    </recommendedName>
</protein>
<keyword evidence="6" id="KW-0732">Signal</keyword>
<evidence type="ECO:0000313" key="9">
    <source>
        <dbReference type="EMBL" id="KAH0626045.1"/>
    </source>
</evidence>
<dbReference type="Proteomes" id="UP000826234">
    <property type="component" value="Unassembled WGS sequence"/>
</dbReference>
<evidence type="ECO:0000256" key="1">
    <source>
        <dbReference type="ARBA" id="ARBA00004613"/>
    </source>
</evidence>
<evidence type="ECO:0000256" key="4">
    <source>
        <dbReference type="ARBA" id="ARBA00022525"/>
    </source>
</evidence>
<evidence type="ECO:0000256" key="2">
    <source>
        <dbReference type="ARBA" id="ARBA00005782"/>
    </source>
</evidence>
<dbReference type="Gene3D" id="1.20.1250.10">
    <property type="match status" value="1"/>
</dbReference>
<evidence type="ECO:0000256" key="7">
    <source>
        <dbReference type="ARBA" id="ARBA00023057"/>
    </source>
</evidence>
<evidence type="ECO:0000256" key="3">
    <source>
        <dbReference type="ARBA" id="ARBA00015421"/>
    </source>
</evidence>
<keyword evidence="7" id="KW-0265">Erythrocyte maturation</keyword>
<dbReference type="PANTHER" id="PTHR10370:SF0">
    <property type="entry name" value="ERYTHROPOIETIN"/>
    <property type="match status" value="1"/>
</dbReference>
<evidence type="ECO:0000256" key="8">
    <source>
        <dbReference type="ARBA" id="ARBA00023157"/>
    </source>
</evidence>
<reference evidence="9 10" key="1">
    <citation type="journal article" date="2022" name="Gigascience">
        <title>A chromosome-level genome assembly and annotation of the desert horned lizard, Phrynosoma platyrhinos, provides insight into chromosomal rearrangements among reptiles.</title>
        <authorList>
            <person name="Koochekian N."/>
            <person name="Ascanio A."/>
            <person name="Farleigh K."/>
            <person name="Card D.C."/>
            <person name="Schield D.R."/>
            <person name="Castoe T.A."/>
            <person name="Jezkova T."/>
        </authorList>
    </citation>
    <scope>NUCLEOTIDE SEQUENCE [LARGE SCALE GENOMIC DNA]</scope>
    <source>
        <strain evidence="9">NK-2021</strain>
    </source>
</reference>
<evidence type="ECO:0000313" key="10">
    <source>
        <dbReference type="Proteomes" id="UP000826234"/>
    </source>
</evidence>
<proteinExistence type="inferred from homology"/>
<keyword evidence="4" id="KW-0964">Secreted</keyword>
<dbReference type="SUPFAM" id="SSF47266">
    <property type="entry name" value="4-helical cytokines"/>
    <property type="match status" value="1"/>
</dbReference>
<dbReference type="EMBL" id="JAIPUX010000521">
    <property type="protein sequence ID" value="KAH0626045.1"/>
    <property type="molecule type" value="Genomic_DNA"/>
</dbReference>
<dbReference type="InterPro" id="IPR001323">
    <property type="entry name" value="EPO_TPO"/>
</dbReference>
<keyword evidence="8" id="KW-1015">Disulfide bond</keyword>
<evidence type="ECO:0000256" key="5">
    <source>
        <dbReference type="ARBA" id="ARBA00022702"/>
    </source>
</evidence>
<sequence length="106" mass="12225">MDKYIQDASRVEREIEEMCRTSCDLPEPVTVPDTKVNFPAWRAMDRSRQASEVWGGQSLLARAIGQVKRQQPDTRPFLRQLEVIESYLRSIREILRGHNAQRAAGL</sequence>
<evidence type="ECO:0000256" key="6">
    <source>
        <dbReference type="ARBA" id="ARBA00022729"/>
    </source>
</evidence>
<keyword evidence="10" id="KW-1185">Reference proteome</keyword>